<evidence type="ECO:0000256" key="4">
    <source>
        <dbReference type="ARBA" id="ARBA00022692"/>
    </source>
</evidence>
<keyword evidence="6 8" id="KW-0472">Membrane</keyword>
<evidence type="ECO:0000313" key="10">
    <source>
        <dbReference type="Proteomes" id="UP000823388"/>
    </source>
</evidence>
<keyword evidence="7" id="KW-0961">Cell wall biogenesis/degradation</keyword>
<organism evidence="9 10">
    <name type="scientific">Panicum virgatum</name>
    <name type="common">Blackwell switchgrass</name>
    <dbReference type="NCBI Taxonomy" id="38727"/>
    <lineage>
        <taxon>Eukaryota</taxon>
        <taxon>Viridiplantae</taxon>
        <taxon>Streptophyta</taxon>
        <taxon>Embryophyta</taxon>
        <taxon>Tracheophyta</taxon>
        <taxon>Spermatophyta</taxon>
        <taxon>Magnoliopsida</taxon>
        <taxon>Liliopsida</taxon>
        <taxon>Poales</taxon>
        <taxon>Poaceae</taxon>
        <taxon>PACMAD clade</taxon>
        <taxon>Panicoideae</taxon>
        <taxon>Panicodae</taxon>
        <taxon>Paniceae</taxon>
        <taxon>Panicinae</taxon>
        <taxon>Panicum</taxon>
        <taxon>Panicum sect. Hiantes</taxon>
    </lineage>
</organism>
<dbReference type="InterPro" id="IPR029044">
    <property type="entry name" value="Nucleotide-diphossugar_trans"/>
</dbReference>
<feature type="transmembrane region" description="Helical" evidence="8">
    <location>
        <begin position="58"/>
        <end position="80"/>
    </location>
</feature>
<dbReference type="GO" id="GO:0012505">
    <property type="term" value="C:endomembrane system"/>
    <property type="evidence" value="ECO:0007669"/>
    <property type="project" value="UniProtKB-SubCell"/>
</dbReference>
<dbReference type="GO" id="GO:0071555">
    <property type="term" value="P:cell wall organization"/>
    <property type="evidence" value="ECO:0007669"/>
    <property type="project" value="UniProtKB-KW"/>
</dbReference>
<keyword evidence="5 8" id="KW-1133">Transmembrane helix</keyword>
<dbReference type="GO" id="GO:0030244">
    <property type="term" value="P:cellulose biosynthetic process"/>
    <property type="evidence" value="ECO:0007669"/>
    <property type="project" value="InterPro"/>
</dbReference>
<dbReference type="InterPro" id="IPR005150">
    <property type="entry name" value="Cellulose_synth"/>
</dbReference>
<evidence type="ECO:0000256" key="7">
    <source>
        <dbReference type="ARBA" id="ARBA00023316"/>
    </source>
</evidence>
<evidence type="ECO:0000256" key="8">
    <source>
        <dbReference type="SAM" id="Phobius"/>
    </source>
</evidence>
<keyword evidence="3" id="KW-0808">Transferase</keyword>
<reference evidence="9" key="1">
    <citation type="submission" date="2020-05" db="EMBL/GenBank/DDBJ databases">
        <title>WGS assembly of Panicum virgatum.</title>
        <authorList>
            <person name="Lovell J.T."/>
            <person name="Jenkins J."/>
            <person name="Shu S."/>
            <person name="Juenger T.E."/>
            <person name="Schmutz J."/>
        </authorList>
    </citation>
    <scope>NUCLEOTIDE SEQUENCE</scope>
    <source>
        <strain evidence="9">AP13</strain>
    </source>
</reference>
<evidence type="ECO:0008006" key="11">
    <source>
        <dbReference type="Google" id="ProtNLM"/>
    </source>
</evidence>
<evidence type="ECO:0000256" key="3">
    <source>
        <dbReference type="ARBA" id="ARBA00022679"/>
    </source>
</evidence>
<dbReference type="Gene3D" id="3.90.550.10">
    <property type="entry name" value="Spore Coat Polysaccharide Biosynthesis Protein SpsA, Chain A"/>
    <property type="match status" value="1"/>
</dbReference>
<name>A0A8T0X490_PANVG</name>
<dbReference type="SUPFAM" id="SSF53448">
    <property type="entry name" value="Nucleotide-diphospho-sugar transferases"/>
    <property type="match status" value="1"/>
</dbReference>
<dbReference type="Pfam" id="PF03552">
    <property type="entry name" value="Cellulose_synt"/>
    <property type="match status" value="3"/>
</dbReference>
<evidence type="ECO:0000313" key="9">
    <source>
        <dbReference type="EMBL" id="KAG2654910.1"/>
    </source>
</evidence>
<keyword evidence="10" id="KW-1185">Reference proteome</keyword>
<dbReference type="GO" id="GO:0016760">
    <property type="term" value="F:cellulose synthase (UDP-forming) activity"/>
    <property type="evidence" value="ECO:0007669"/>
    <property type="project" value="InterPro"/>
</dbReference>
<evidence type="ECO:0000256" key="5">
    <source>
        <dbReference type="ARBA" id="ARBA00022989"/>
    </source>
</evidence>
<accession>A0A8T0X490</accession>
<comment type="subcellular location">
    <subcellularLocation>
        <location evidence="1">Endomembrane system</location>
        <topology evidence="1">Multi-pass membrane protein</topology>
    </subcellularLocation>
</comment>
<feature type="transmembrane region" description="Helical" evidence="8">
    <location>
        <begin position="35"/>
        <end position="52"/>
    </location>
</feature>
<feature type="transmembrane region" description="Helical" evidence="8">
    <location>
        <begin position="466"/>
        <end position="486"/>
    </location>
</feature>
<dbReference type="AlphaFoldDB" id="A0A8T0X490"/>
<sequence length="637" mass="71294">MESQRSSSSNRETLTGSPHLNAPLNTLHVDRCTPIHRLHALLYAAAILGLVYHRLTSILASFTFAEGCMLLADLVLAFMWGCSRAFKWRPVHRREFPDRLPECDAWPKLDVFVCTADPKKEPPVGVVSTALSAMAFEYPADKLSVYVSDDGGADVTLFAFMEGARFARHWLPFCRENGVQVRSPEVFFASSSSGCSAGGGDVDKLKVRASSILTNAPLILTIDCDMYSNDPTSPQRALCYFLDPIASSKLAYVQFPQRFQGLNKSDIYGGEMKHLFKMNPYGMDGFGGPNYLGSNTFLARRALFDSSLESESGRNLLEPEKVLEMATEAAACNYETGTKWGKTIGFCYGSLTEDLHTGFWLHCEGWTSVFCDPPQAAFLGDAPKTLHDALSQCKRWNVGQYEVGFTRHSPLTFGVRKTSLGLGLTYSHLAFWGLWCIPINNTYALLPQLALVNSRPLFPKSSDPWFYLYTYLFVAAYTQDMLDFIYHKGTLRFWWSDQRMWLMRSLTSFTFGSIQFACKQLNISTQSFNVTNKVMDDEQIKRYDEGTFDFGVDSPFFVILSTAALLNLCAILVGIFRYNINMVAEMLLTGYGVANSWPVYEAIFLRSDNGKMPDGVKLRAFFLTGILFAGGFLVFNA</sequence>
<evidence type="ECO:0000256" key="6">
    <source>
        <dbReference type="ARBA" id="ARBA00023136"/>
    </source>
</evidence>
<dbReference type="PANTHER" id="PTHR13301">
    <property type="entry name" value="X-BOX TRANSCRIPTION FACTOR-RELATED"/>
    <property type="match status" value="1"/>
</dbReference>
<dbReference type="Proteomes" id="UP000823388">
    <property type="component" value="Chromosome 1N"/>
</dbReference>
<feature type="transmembrane region" description="Helical" evidence="8">
    <location>
        <begin position="426"/>
        <end position="446"/>
    </location>
</feature>
<proteinExistence type="predicted"/>
<gene>
    <name evidence="9" type="ORF">PVAP13_1NG559700</name>
</gene>
<evidence type="ECO:0000256" key="1">
    <source>
        <dbReference type="ARBA" id="ARBA00004127"/>
    </source>
</evidence>
<dbReference type="EMBL" id="CM029038">
    <property type="protein sequence ID" value="KAG2654910.1"/>
    <property type="molecule type" value="Genomic_DNA"/>
</dbReference>
<dbReference type="GO" id="GO:0071669">
    <property type="term" value="P:plant-type cell wall organization or biogenesis"/>
    <property type="evidence" value="ECO:0007669"/>
    <property type="project" value="UniProtKB-ARBA"/>
</dbReference>
<keyword evidence="4 8" id="KW-0812">Transmembrane</keyword>
<comment type="caution">
    <text evidence="9">The sequence shown here is derived from an EMBL/GenBank/DDBJ whole genome shotgun (WGS) entry which is preliminary data.</text>
</comment>
<evidence type="ECO:0000256" key="2">
    <source>
        <dbReference type="ARBA" id="ARBA00022676"/>
    </source>
</evidence>
<protein>
    <recommendedName>
        <fullName evidence="11">Cellulose synthase-like protein G3</fullName>
    </recommendedName>
</protein>
<dbReference type="GO" id="GO:0016020">
    <property type="term" value="C:membrane"/>
    <property type="evidence" value="ECO:0007669"/>
    <property type="project" value="InterPro"/>
</dbReference>
<keyword evidence="2" id="KW-0328">Glycosyltransferase</keyword>
<feature type="transmembrane region" description="Helical" evidence="8">
    <location>
        <begin position="556"/>
        <end position="576"/>
    </location>
</feature>
<feature type="transmembrane region" description="Helical" evidence="8">
    <location>
        <begin position="616"/>
        <end position="635"/>
    </location>
</feature>